<evidence type="ECO:0000256" key="5">
    <source>
        <dbReference type="ARBA" id="ARBA00023242"/>
    </source>
</evidence>
<dbReference type="PANTHER" id="PTHR12396:SF45">
    <property type="entry name" value="OS06G0702100 PROTEIN"/>
    <property type="match status" value="1"/>
</dbReference>
<evidence type="ECO:0000256" key="6">
    <source>
        <dbReference type="SAM" id="MobiDB-lite"/>
    </source>
</evidence>
<gene>
    <name evidence="8" type="ORF">EJB05_26980</name>
</gene>
<feature type="region of interest" description="Disordered" evidence="6">
    <location>
        <begin position="200"/>
        <end position="231"/>
    </location>
</feature>
<dbReference type="OrthoDB" id="10072024at2759"/>
<dbReference type="EMBL" id="RWGY01000013">
    <property type="protein sequence ID" value="TVU24538.1"/>
    <property type="molecule type" value="Genomic_DNA"/>
</dbReference>
<dbReference type="Pfam" id="PF01429">
    <property type="entry name" value="MBD"/>
    <property type="match status" value="1"/>
</dbReference>
<keyword evidence="9" id="KW-1185">Reference proteome</keyword>
<accession>A0A5J9UMH3</accession>
<dbReference type="Gramene" id="TVU24538">
    <property type="protein sequence ID" value="TVU24538"/>
    <property type="gene ID" value="EJB05_26980"/>
</dbReference>
<feature type="compositionally biased region" description="Basic residues" evidence="6">
    <location>
        <begin position="204"/>
        <end position="213"/>
    </location>
</feature>
<proteinExistence type="predicted"/>
<dbReference type="InterPro" id="IPR001739">
    <property type="entry name" value="Methyl_CpG_DNA-bd"/>
</dbReference>
<organism evidence="8 9">
    <name type="scientific">Eragrostis curvula</name>
    <name type="common">weeping love grass</name>
    <dbReference type="NCBI Taxonomy" id="38414"/>
    <lineage>
        <taxon>Eukaryota</taxon>
        <taxon>Viridiplantae</taxon>
        <taxon>Streptophyta</taxon>
        <taxon>Embryophyta</taxon>
        <taxon>Tracheophyta</taxon>
        <taxon>Spermatophyta</taxon>
        <taxon>Magnoliopsida</taxon>
        <taxon>Liliopsida</taxon>
        <taxon>Poales</taxon>
        <taxon>Poaceae</taxon>
        <taxon>PACMAD clade</taxon>
        <taxon>Chloridoideae</taxon>
        <taxon>Eragrostideae</taxon>
        <taxon>Eragrostidinae</taxon>
        <taxon>Eragrostis</taxon>
    </lineage>
</organism>
<evidence type="ECO:0000259" key="7">
    <source>
        <dbReference type="PROSITE" id="PS50982"/>
    </source>
</evidence>
<evidence type="ECO:0000256" key="1">
    <source>
        <dbReference type="ARBA" id="ARBA00004123"/>
    </source>
</evidence>
<dbReference type="PROSITE" id="PS50982">
    <property type="entry name" value="MBD"/>
    <property type="match status" value="1"/>
</dbReference>
<feature type="non-terminal residue" evidence="8">
    <location>
        <position position="1"/>
    </location>
</feature>
<sequence length="231" mass="25875">MLILKCVPTATNGESFQAKKNMKSYEREYMPEDMSPDGGRVWAFDKTNVPKPPPGWDRVVRLRGASSKFADVWCYGYFHFKTQASRKKDRDFRRYNKCLELDNVRYYTSPSGKTLRSSAEIGRYLADNPQDGQGVQLSQFSFATPKPRHEVNLKKPKSEGHGSPELAKADQLCSAAPTKHRELLGEPSCLSSEHADLYQPKVPGHSHLHRSGRAVKQAADFGGNASGRIDS</sequence>
<dbReference type="SUPFAM" id="SSF54171">
    <property type="entry name" value="DNA-binding domain"/>
    <property type="match status" value="1"/>
</dbReference>
<comment type="caution">
    <text evidence="8">The sequence shown here is derived from an EMBL/GenBank/DDBJ whole genome shotgun (WGS) entry which is preliminary data.</text>
</comment>
<dbReference type="GO" id="GO:0003677">
    <property type="term" value="F:DNA binding"/>
    <property type="evidence" value="ECO:0007669"/>
    <property type="project" value="UniProtKB-KW"/>
</dbReference>
<dbReference type="InterPro" id="IPR016177">
    <property type="entry name" value="DNA-bd_dom_sf"/>
</dbReference>
<evidence type="ECO:0000256" key="4">
    <source>
        <dbReference type="ARBA" id="ARBA00023163"/>
    </source>
</evidence>
<keyword evidence="3" id="KW-0238">DNA-binding</keyword>
<protein>
    <recommendedName>
        <fullName evidence="7">MBD domain-containing protein</fullName>
    </recommendedName>
</protein>
<dbReference type="Gene3D" id="3.30.890.10">
    <property type="entry name" value="Methyl-cpg-binding Protein 2, Chain A"/>
    <property type="match status" value="1"/>
</dbReference>
<keyword evidence="5" id="KW-0539">Nucleus</keyword>
<comment type="subcellular location">
    <subcellularLocation>
        <location evidence="1">Nucleus</location>
    </subcellularLocation>
</comment>
<evidence type="ECO:0000256" key="3">
    <source>
        <dbReference type="ARBA" id="ARBA00023125"/>
    </source>
</evidence>
<evidence type="ECO:0000313" key="9">
    <source>
        <dbReference type="Proteomes" id="UP000324897"/>
    </source>
</evidence>
<dbReference type="AlphaFoldDB" id="A0A5J9UMH3"/>
<keyword evidence="2" id="KW-0805">Transcription regulation</keyword>
<keyword evidence="4" id="KW-0804">Transcription</keyword>
<dbReference type="Proteomes" id="UP000324897">
    <property type="component" value="Chromosome 2"/>
</dbReference>
<dbReference type="PANTHER" id="PTHR12396">
    <property type="entry name" value="METHYL-CPG BINDING PROTEIN, MBD"/>
    <property type="match status" value="1"/>
</dbReference>
<evidence type="ECO:0000256" key="2">
    <source>
        <dbReference type="ARBA" id="ARBA00023015"/>
    </source>
</evidence>
<dbReference type="GO" id="GO:0005634">
    <property type="term" value="C:nucleus"/>
    <property type="evidence" value="ECO:0007669"/>
    <property type="project" value="UniProtKB-SubCell"/>
</dbReference>
<evidence type="ECO:0000313" key="8">
    <source>
        <dbReference type="EMBL" id="TVU24538.1"/>
    </source>
</evidence>
<feature type="domain" description="MBD" evidence="7">
    <location>
        <begin position="42"/>
        <end position="147"/>
    </location>
</feature>
<reference evidence="8 9" key="1">
    <citation type="journal article" date="2019" name="Sci. Rep.">
        <title>A high-quality genome of Eragrostis curvula grass provides insights into Poaceae evolution and supports new strategies to enhance forage quality.</title>
        <authorList>
            <person name="Carballo J."/>
            <person name="Santos B.A.C.M."/>
            <person name="Zappacosta D."/>
            <person name="Garbus I."/>
            <person name="Selva J.P."/>
            <person name="Gallo C.A."/>
            <person name="Diaz A."/>
            <person name="Albertini E."/>
            <person name="Caccamo M."/>
            <person name="Echenique V."/>
        </authorList>
    </citation>
    <scope>NUCLEOTIDE SEQUENCE [LARGE SCALE GENOMIC DNA]</scope>
    <source>
        <strain evidence="9">cv. Victoria</strain>
        <tissue evidence="8">Leaf</tissue>
    </source>
</reference>
<name>A0A5J9UMH3_9POAL</name>